<dbReference type="STRING" id="796943.HMPREF9625_00534"/>
<accession>G9WMF1</accession>
<protein>
    <submittedName>
        <fullName evidence="1">Uncharacterized protein</fullName>
    </submittedName>
</protein>
<reference evidence="1" key="2">
    <citation type="submission" date="2013-03" db="EMBL/GenBank/DDBJ databases">
        <title>The Genome Sequence of Oribacterium sp. ACB1.</title>
        <authorList>
            <consortium name="The Broad Institute Genomics Platform"/>
            <consortium name="The Broad Institute Genome Sequencing Center for Infectious Disease"/>
            <person name="Earl A."/>
            <person name="Ward D."/>
            <person name="Feldgarden M."/>
            <person name="Gevers D."/>
            <person name="Sizova M."/>
            <person name="Hazen A."/>
            <person name="Epstein S."/>
            <person name="Walker B."/>
            <person name="Young S."/>
            <person name="Zeng Q."/>
            <person name="Gargeya S."/>
            <person name="Fitzgerald M."/>
            <person name="Haas B."/>
            <person name="Abouelleil A."/>
            <person name="Allen A.W."/>
            <person name="Alvarado L."/>
            <person name="Arachchi H.M."/>
            <person name="Berlin A.M."/>
            <person name="Chapman S.B."/>
            <person name="Gainer-Dewar J."/>
            <person name="Goldberg J."/>
            <person name="Griggs A."/>
            <person name="Gujja S."/>
            <person name="Hansen M."/>
            <person name="Howarth C."/>
            <person name="Imamovic A."/>
            <person name="Ireland A."/>
            <person name="Larimer J."/>
            <person name="McCowan C."/>
            <person name="Murphy C."/>
            <person name="Pearson M."/>
            <person name="Poon T.W."/>
            <person name="Priest M."/>
            <person name="Roberts A."/>
            <person name="Saif S."/>
            <person name="Shea T."/>
            <person name="Sisk P."/>
            <person name="Sykes S."/>
            <person name="Wortman J."/>
            <person name="Nusbaum C."/>
            <person name="Birren B."/>
        </authorList>
    </citation>
    <scope>NUCLEOTIDE SEQUENCE [LARGE SCALE GENOMIC DNA]</scope>
    <source>
        <strain evidence="1">ACB1</strain>
    </source>
</reference>
<reference evidence="1" key="1">
    <citation type="submission" date="2011-08" db="EMBL/GenBank/DDBJ databases">
        <authorList>
            <consortium name="The Broad Institute Genome Sequencing Platform"/>
            <person name="Earl A."/>
            <person name="Ward D."/>
            <person name="Feldgarden M."/>
            <person name="Gevers D."/>
            <person name="Sizova M."/>
            <person name="Hazen A."/>
            <person name="Epstein S."/>
            <person name="Young S.K."/>
            <person name="Zeng Q."/>
            <person name="Gargeya S."/>
            <person name="Fitzgerald M."/>
            <person name="Haas B."/>
            <person name="Abouelleil A."/>
            <person name="Alvarado L."/>
            <person name="Arachchi H.M."/>
            <person name="Berlin A."/>
            <person name="Brown A."/>
            <person name="Chapman S.B."/>
            <person name="Chen Z."/>
            <person name="Dunbar C."/>
            <person name="Freedman E."/>
            <person name="Gearin G."/>
            <person name="Gellesch M."/>
            <person name="Goldberg J."/>
            <person name="Griggs A."/>
            <person name="Gujja S."/>
            <person name="Heiman D."/>
            <person name="Howarth C."/>
            <person name="Larson L."/>
            <person name="Lui A."/>
            <person name="MacDonald P.J.P."/>
            <person name="Montmayeur A."/>
            <person name="Murphy C."/>
            <person name="Neiman D."/>
            <person name="Pearson M."/>
            <person name="Priest M."/>
            <person name="Roberts A."/>
            <person name="Saif S."/>
            <person name="Shea T."/>
            <person name="Shenoy N."/>
            <person name="Sisk P."/>
            <person name="Stolte C."/>
            <person name="Sykes S."/>
            <person name="Wortman J."/>
            <person name="Nusbaum C."/>
            <person name="Birren B."/>
        </authorList>
    </citation>
    <scope>NUCLEOTIDE SEQUENCE</scope>
    <source>
        <strain evidence="1">ACB1</strain>
    </source>
</reference>
<evidence type="ECO:0000313" key="1">
    <source>
        <dbReference type="EMBL" id="EHL11704.1"/>
    </source>
</evidence>
<sequence length="32" mass="3358">MNALVALTVIIILVNIIVLDSSDCLCNASLGR</sequence>
<name>G9WMF1_9FIRM</name>
<gene>
    <name evidence="1" type="ORF">HMPREF9625_00534</name>
</gene>
<keyword evidence="2" id="KW-1185">Reference proteome</keyword>
<organism evidence="1 2">
    <name type="scientific">Oribacterium parvum ACB1</name>
    <dbReference type="NCBI Taxonomy" id="796943"/>
    <lineage>
        <taxon>Bacteria</taxon>
        <taxon>Bacillati</taxon>
        <taxon>Bacillota</taxon>
        <taxon>Clostridia</taxon>
        <taxon>Lachnospirales</taxon>
        <taxon>Lachnospiraceae</taxon>
        <taxon>Oribacterium</taxon>
    </lineage>
</organism>
<evidence type="ECO:0000313" key="2">
    <source>
        <dbReference type="Proteomes" id="UP000018461"/>
    </source>
</evidence>
<comment type="caution">
    <text evidence="1">The sequence shown here is derived from an EMBL/GenBank/DDBJ whole genome shotgun (WGS) entry which is preliminary data.</text>
</comment>
<dbReference type="EMBL" id="AFZC02000003">
    <property type="protein sequence ID" value="EHL11704.1"/>
    <property type="molecule type" value="Genomic_DNA"/>
</dbReference>
<proteinExistence type="predicted"/>
<dbReference type="Proteomes" id="UP000018461">
    <property type="component" value="Unassembled WGS sequence"/>
</dbReference>
<dbReference type="HOGENOM" id="CLU_221095_0_0_9"/>
<dbReference type="AlphaFoldDB" id="G9WMF1"/>